<dbReference type="PANTHER" id="PTHR13593:SF113">
    <property type="entry name" value="SI:DKEY-266F7.9"/>
    <property type="match status" value="1"/>
</dbReference>
<dbReference type="InterPro" id="IPR017946">
    <property type="entry name" value="PLC-like_Pdiesterase_TIM-brl"/>
</dbReference>
<dbReference type="GeneID" id="90072119"/>
<evidence type="ECO:0000313" key="3">
    <source>
        <dbReference type="Proteomes" id="UP001360560"/>
    </source>
</evidence>
<evidence type="ECO:0000259" key="1">
    <source>
        <dbReference type="SMART" id="SM00148"/>
    </source>
</evidence>
<dbReference type="PROSITE" id="PS50007">
    <property type="entry name" value="PIPLC_X_DOMAIN"/>
    <property type="match status" value="1"/>
</dbReference>
<dbReference type="Gene3D" id="3.20.20.190">
    <property type="entry name" value="Phosphatidylinositol (PI) phosphodiesterase"/>
    <property type="match status" value="1"/>
</dbReference>
<feature type="domain" description="Phosphatidylinositol-specific phospholipase C X" evidence="1">
    <location>
        <begin position="17"/>
        <end position="187"/>
    </location>
</feature>
<gene>
    <name evidence="2" type="ORF">DASC09_014650</name>
</gene>
<dbReference type="InterPro" id="IPR051057">
    <property type="entry name" value="PI-PLC_domain"/>
</dbReference>
<dbReference type="GO" id="GO:0006629">
    <property type="term" value="P:lipid metabolic process"/>
    <property type="evidence" value="ECO:0007669"/>
    <property type="project" value="InterPro"/>
</dbReference>
<dbReference type="CDD" id="cd08586">
    <property type="entry name" value="PI-PLCc_BcPLC_like"/>
    <property type="match status" value="1"/>
</dbReference>
<dbReference type="SMART" id="SM00148">
    <property type="entry name" value="PLCXc"/>
    <property type="match status" value="1"/>
</dbReference>
<dbReference type="EMBL" id="BTFZ01000002">
    <property type="protein sequence ID" value="GMM34140.1"/>
    <property type="molecule type" value="Genomic_DNA"/>
</dbReference>
<name>A0AAV5QI24_9ASCO</name>
<accession>A0AAV5QI24</accession>
<dbReference type="AlphaFoldDB" id="A0AAV5QI24"/>
<dbReference type="RefSeq" id="XP_064851140.1">
    <property type="nucleotide sequence ID" value="XM_064995068.1"/>
</dbReference>
<dbReference type="Pfam" id="PF00388">
    <property type="entry name" value="PI-PLC-X"/>
    <property type="match status" value="1"/>
</dbReference>
<evidence type="ECO:0000313" key="2">
    <source>
        <dbReference type="EMBL" id="GMM34140.1"/>
    </source>
</evidence>
<dbReference type="GO" id="GO:0008081">
    <property type="term" value="F:phosphoric diester hydrolase activity"/>
    <property type="evidence" value="ECO:0007669"/>
    <property type="project" value="InterPro"/>
</dbReference>
<comment type="caution">
    <text evidence="2">The sequence shown here is derived from an EMBL/GenBank/DDBJ whole genome shotgun (WGS) entry which is preliminary data.</text>
</comment>
<dbReference type="SUPFAM" id="SSF51695">
    <property type="entry name" value="PLC-like phosphodiesterases"/>
    <property type="match status" value="1"/>
</dbReference>
<protein>
    <recommendedName>
        <fullName evidence="1">Phosphatidylinositol-specific phospholipase C X domain-containing protein</fullName>
    </recommendedName>
</protein>
<dbReference type="InterPro" id="IPR000909">
    <property type="entry name" value="PLipase_C_PInositol-sp_X_dom"/>
</dbReference>
<keyword evidence="3" id="KW-1185">Reference proteome</keyword>
<dbReference type="PANTHER" id="PTHR13593">
    <property type="match status" value="1"/>
</dbReference>
<proteinExistence type="predicted"/>
<reference evidence="2 3" key="1">
    <citation type="journal article" date="2023" name="Elife">
        <title>Identification of key yeast species and microbe-microbe interactions impacting larval growth of Drosophila in the wild.</title>
        <authorList>
            <person name="Mure A."/>
            <person name="Sugiura Y."/>
            <person name="Maeda R."/>
            <person name="Honda K."/>
            <person name="Sakurai N."/>
            <person name="Takahashi Y."/>
            <person name="Watada M."/>
            <person name="Katoh T."/>
            <person name="Gotoh A."/>
            <person name="Gotoh Y."/>
            <person name="Taniguchi I."/>
            <person name="Nakamura K."/>
            <person name="Hayashi T."/>
            <person name="Katayama T."/>
            <person name="Uemura T."/>
            <person name="Hattori Y."/>
        </authorList>
    </citation>
    <scope>NUCLEOTIDE SEQUENCE [LARGE SCALE GENOMIC DNA]</scope>
    <source>
        <strain evidence="2 3">SC-9</strain>
    </source>
</reference>
<dbReference type="Proteomes" id="UP001360560">
    <property type="component" value="Unassembled WGS sequence"/>
</dbReference>
<sequence>MVNLASIDDLVEWQKRVDDNTKLSKLAIPGTHNSEAYHTSLPSVQCQDASVTQQLEHGIRFLDIRSGRKPLSKVVSTITATITGSPNNSSSRDVSELYVVHGTFPVKLPNTTNLDKVLNEVYDFLSRHPSECVMISIKQEGEGSWDGDDFPNLLWKKYVEPHQDKYYLNTDIPRLGDVRGKIFLFRRFGVQNSDLNGHFGFDAHFWNDNTTSDDRGSFSVQDFYDVKQATDIEAKAKYVKEQAQRASDYCRDHDDKLFVNFCSASNFFDTACWPEKITEGLTKYGLVDSFGKGCGVVVIDYASKDDWNIPRALVAQNF</sequence>
<organism evidence="2 3">
    <name type="scientific">Saccharomycopsis crataegensis</name>
    <dbReference type="NCBI Taxonomy" id="43959"/>
    <lineage>
        <taxon>Eukaryota</taxon>
        <taxon>Fungi</taxon>
        <taxon>Dikarya</taxon>
        <taxon>Ascomycota</taxon>
        <taxon>Saccharomycotina</taxon>
        <taxon>Saccharomycetes</taxon>
        <taxon>Saccharomycopsidaceae</taxon>
        <taxon>Saccharomycopsis</taxon>
    </lineage>
</organism>